<dbReference type="SMART" id="SM00530">
    <property type="entry name" value="HTH_XRE"/>
    <property type="match status" value="1"/>
</dbReference>
<organism evidence="3 4">
    <name type="scientific">Candidatus Nitrohelix vancouverensis</name>
    <dbReference type="NCBI Taxonomy" id="2705534"/>
    <lineage>
        <taxon>Bacteria</taxon>
        <taxon>Pseudomonadati</taxon>
        <taxon>Nitrospinota/Tectimicrobiota group</taxon>
        <taxon>Nitrospinota</taxon>
        <taxon>Nitrospinia</taxon>
        <taxon>Nitrospinales</taxon>
        <taxon>Nitrospinaceae</taxon>
        <taxon>Candidatus Nitrohelix</taxon>
    </lineage>
</organism>
<name>A0A7T0G3Q3_9BACT</name>
<evidence type="ECO:0000259" key="2">
    <source>
        <dbReference type="PROSITE" id="PS50943"/>
    </source>
</evidence>
<proteinExistence type="predicted"/>
<reference evidence="4" key="1">
    <citation type="submission" date="2020-02" db="EMBL/GenBank/DDBJ databases">
        <title>Genomic and physiological characterization of two novel Nitrospinaceae genera.</title>
        <authorList>
            <person name="Mueller A.J."/>
            <person name="Jung M.-Y."/>
            <person name="Strachan C.R."/>
            <person name="Herbold C.W."/>
            <person name="Kirkegaard R.H."/>
            <person name="Daims H."/>
        </authorList>
    </citation>
    <scope>NUCLEOTIDE SEQUENCE [LARGE SCALE GENOMIC DNA]</scope>
</reference>
<dbReference type="Gene3D" id="1.10.260.40">
    <property type="entry name" value="lambda repressor-like DNA-binding domains"/>
    <property type="match status" value="1"/>
</dbReference>
<evidence type="ECO:0000313" key="3">
    <source>
        <dbReference type="EMBL" id="QPJ65568.1"/>
    </source>
</evidence>
<evidence type="ECO:0000256" key="1">
    <source>
        <dbReference type="SAM" id="MobiDB-lite"/>
    </source>
</evidence>
<feature type="domain" description="HTH cro/C1-type" evidence="2">
    <location>
        <begin position="8"/>
        <end position="52"/>
    </location>
</feature>
<dbReference type="Pfam" id="PF01381">
    <property type="entry name" value="HTH_3"/>
    <property type="match status" value="1"/>
</dbReference>
<accession>A0A7T0G3Q3</accession>
<feature type="region of interest" description="Disordered" evidence="1">
    <location>
        <begin position="142"/>
        <end position="211"/>
    </location>
</feature>
<dbReference type="GO" id="GO:0003677">
    <property type="term" value="F:DNA binding"/>
    <property type="evidence" value="ECO:0007669"/>
    <property type="project" value="InterPro"/>
</dbReference>
<protein>
    <submittedName>
        <fullName evidence="3">Helix-turn-helix transcriptional regulator</fullName>
    </submittedName>
</protein>
<dbReference type="CDD" id="cd00093">
    <property type="entry name" value="HTH_XRE"/>
    <property type="match status" value="1"/>
</dbReference>
<dbReference type="Proteomes" id="UP000594464">
    <property type="component" value="Chromosome"/>
</dbReference>
<dbReference type="EMBL" id="CP048620">
    <property type="protein sequence ID" value="QPJ65568.1"/>
    <property type="molecule type" value="Genomic_DNA"/>
</dbReference>
<dbReference type="InterPro" id="IPR001387">
    <property type="entry name" value="Cro/C1-type_HTH"/>
</dbReference>
<gene>
    <name evidence="3" type="ORF">G3M78_09250</name>
</gene>
<dbReference type="KEGG" id="nva:G3M78_09250"/>
<sequence length="211" mass="23373">MSILAKNVRTIRCELGCTQSEFARVLRVGFRSYVRYEAGERDAPIATLVKIAFMGNLSLNQLLTSELSGKEVCPLYHPAHVSTVIDSIDLDANKLHLKDSPETLAIVSDSVDKKFLTLIRKMDPSLQEVYLKNVSDADWASSMQNDPAGADPAASRKRSASTSKTRAGDTGLKQTAPTQKRGRKKRDPKAEQEKIDRLKSITRSIKKITAR</sequence>
<feature type="compositionally biased region" description="Basic and acidic residues" evidence="1">
    <location>
        <begin position="188"/>
        <end position="199"/>
    </location>
</feature>
<dbReference type="InterPro" id="IPR010982">
    <property type="entry name" value="Lambda_DNA-bd_dom_sf"/>
</dbReference>
<dbReference type="PROSITE" id="PS50943">
    <property type="entry name" value="HTH_CROC1"/>
    <property type="match status" value="1"/>
</dbReference>
<dbReference type="AlphaFoldDB" id="A0A7T0G3Q3"/>
<dbReference type="SUPFAM" id="SSF47413">
    <property type="entry name" value="lambda repressor-like DNA-binding domains"/>
    <property type="match status" value="1"/>
</dbReference>
<evidence type="ECO:0000313" key="4">
    <source>
        <dbReference type="Proteomes" id="UP000594464"/>
    </source>
</evidence>